<evidence type="ECO:0000256" key="9">
    <source>
        <dbReference type="SAM" id="Phobius"/>
    </source>
</evidence>
<keyword evidence="5 9" id="KW-1133">Transmembrane helix</keyword>
<evidence type="ECO:0000256" key="6">
    <source>
        <dbReference type="ARBA" id="ARBA00023065"/>
    </source>
</evidence>
<evidence type="ECO:0000313" key="11">
    <source>
        <dbReference type="Proteomes" id="UP001168528"/>
    </source>
</evidence>
<evidence type="ECO:0000313" key="10">
    <source>
        <dbReference type="EMBL" id="MDO1449322.1"/>
    </source>
</evidence>
<dbReference type="EMBL" id="JAUKPO010000018">
    <property type="protein sequence ID" value="MDO1449322.1"/>
    <property type="molecule type" value="Genomic_DNA"/>
</dbReference>
<reference evidence="10" key="1">
    <citation type="submission" date="2023-07" db="EMBL/GenBank/DDBJ databases">
        <title>The genome sequence of Rhodocytophaga aerolata KACC 12507.</title>
        <authorList>
            <person name="Zhang X."/>
        </authorList>
    </citation>
    <scope>NUCLEOTIDE SEQUENCE</scope>
    <source>
        <strain evidence="10">KACC 12507</strain>
    </source>
</reference>
<name>A0ABT8RF25_9BACT</name>
<feature type="transmembrane region" description="Helical" evidence="9">
    <location>
        <begin position="234"/>
        <end position="250"/>
    </location>
</feature>
<evidence type="ECO:0000256" key="5">
    <source>
        <dbReference type="ARBA" id="ARBA00022989"/>
    </source>
</evidence>
<keyword evidence="7 9" id="KW-0472">Membrane</keyword>
<keyword evidence="2" id="KW-0813">Transport</keyword>
<accession>A0ABT8RF25</accession>
<organism evidence="10 11">
    <name type="scientific">Rhodocytophaga aerolata</name>
    <dbReference type="NCBI Taxonomy" id="455078"/>
    <lineage>
        <taxon>Bacteria</taxon>
        <taxon>Pseudomonadati</taxon>
        <taxon>Bacteroidota</taxon>
        <taxon>Cytophagia</taxon>
        <taxon>Cytophagales</taxon>
        <taxon>Rhodocytophagaceae</taxon>
        <taxon>Rhodocytophaga</taxon>
    </lineage>
</organism>
<dbReference type="Proteomes" id="UP001168528">
    <property type="component" value="Unassembled WGS sequence"/>
</dbReference>
<protein>
    <submittedName>
        <fullName evidence="10">Bestrophin family ion channel</fullName>
    </submittedName>
</protein>
<feature type="transmembrane region" description="Helical" evidence="9">
    <location>
        <begin position="44"/>
        <end position="62"/>
    </location>
</feature>
<dbReference type="PANTHER" id="PTHR33281:SF19">
    <property type="entry name" value="VOLTAGE-DEPENDENT ANION CHANNEL-FORMING PROTEIN YNEE"/>
    <property type="match status" value="1"/>
</dbReference>
<comment type="caution">
    <text evidence="10">The sequence shown here is derived from an EMBL/GenBank/DDBJ whole genome shotgun (WGS) entry which is preliminary data.</text>
</comment>
<comment type="similarity">
    <text evidence="8">Belongs to the anion channel-forming bestrophin (TC 1.A.46) family.</text>
</comment>
<sequence length="303" mass="34949">MLITQNLSLVRILRSTWKVDLMMIFTCVATYYLHEYIVSRAIQIPATLATLLGTAIAFFVGFNNNQAYSRWWEARTIWGAIVNDSRSWTRNILYYTVPGELTIDELAALKKRIIFRQIAFIYALKESLRRNAEGYYKQFLSETDLEQVNKESNTANAILSLHAIDLQQLSQAHAIDEFRFVQFNTLISALTDHMGRSERIRNTVFPTSYIYFTRLFIWAFVIFLTLILADAVGGWSIVIGWIIGFIFHVTHQNGMGLMDPFDEISTGIPLNQICRTIEINLLQMLGEKDIPPPVQPINQEYYL</sequence>
<dbReference type="InterPro" id="IPR044669">
    <property type="entry name" value="YneE/VCCN1/2-like"/>
</dbReference>
<gene>
    <name evidence="10" type="ORF">Q0590_23810</name>
</gene>
<evidence type="ECO:0000256" key="7">
    <source>
        <dbReference type="ARBA" id="ARBA00023136"/>
    </source>
</evidence>
<keyword evidence="3" id="KW-1003">Cell membrane</keyword>
<dbReference type="PANTHER" id="PTHR33281">
    <property type="entry name" value="UPF0187 PROTEIN YNEE"/>
    <property type="match status" value="1"/>
</dbReference>
<comment type="subcellular location">
    <subcellularLocation>
        <location evidence="1">Cell membrane</location>
        <topology evidence="1">Multi-pass membrane protein</topology>
    </subcellularLocation>
</comment>
<dbReference type="RefSeq" id="WP_302040124.1">
    <property type="nucleotide sequence ID" value="NZ_JAUKPO010000018.1"/>
</dbReference>
<evidence type="ECO:0000256" key="1">
    <source>
        <dbReference type="ARBA" id="ARBA00004651"/>
    </source>
</evidence>
<keyword evidence="4 9" id="KW-0812">Transmembrane</keyword>
<feature type="transmembrane region" description="Helical" evidence="9">
    <location>
        <begin position="209"/>
        <end position="228"/>
    </location>
</feature>
<evidence type="ECO:0000256" key="3">
    <source>
        <dbReference type="ARBA" id="ARBA00022475"/>
    </source>
</evidence>
<feature type="transmembrane region" description="Helical" evidence="9">
    <location>
        <begin position="21"/>
        <end position="38"/>
    </location>
</feature>
<keyword evidence="6" id="KW-0406">Ion transport</keyword>
<evidence type="ECO:0000256" key="4">
    <source>
        <dbReference type="ARBA" id="ARBA00022692"/>
    </source>
</evidence>
<dbReference type="Pfam" id="PF25539">
    <property type="entry name" value="Bestrophin_2"/>
    <property type="match status" value="1"/>
</dbReference>
<proteinExistence type="inferred from homology"/>
<keyword evidence="11" id="KW-1185">Reference proteome</keyword>
<evidence type="ECO:0000256" key="8">
    <source>
        <dbReference type="ARBA" id="ARBA00034708"/>
    </source>
</evidence>
<evidence type="ECO:0000256" key="2">
    <source>
        <dbReference type="ARBA" id="ARBA00022448"/>
    </source>
</evidence>